<dbReference type="AlphaFoldDB" id="A0A251XVD3"/>
<evidence type="ECO:0000256" key="1">
    <source>
        <dbReference type="SAM" id="MobiDB-lite"/>
    </source>
</evidence>
<evidence type="ECO:0000313" key="3">
    <source>
        <dbReference type="Proteomes" id="UP000195106"/>
    </source>
</evidence>
<dbReference type="Gene3D" id="2.40.10.10">
    <property type="entry name" value="Trypsin-like serine proteases"/>
    <property type="match status" value="1"/>
</dbReference>
<feature type="region of interest" description="Disordered" evidence="1">
    <location>
        <begin position="1"/>
        <end position="34"/>
    </location>
</feature>
<gene>
    <name evidence="2" type="ORF">CMsap09_11025</name>
</gene>
<reference evidence="2 3" key="1">
    <citation type="submission" date="2016-08" db="EMBL/GenBank/DDBJ databases">
        <title>Genome sequence of Clavibacter michiganensis spp. strain CASJ009.</title>
        <authorList>
            <person name="Thapa S.P."/>
            <person name="Coaker G."/>
        </authorList>
    </citation>
    <scope>NUCLEOTIDE SEQUENCE [LARGE SCALE GENOMIC DNA]</scope>
    <source>
        <strain evidence="2">CASJ009</strain>
    </source>
</reference>
<name>A0A251XVD3_9MICO</name>
<feature type="compositionally biased region" description="Polar residues" evidence="1">
    <location>
        <begin position="21"/>
        <end position="34"/>
    </location>
</feature>
<accession>A0A251XVD3</accession>
<proteinExistence type="predicted"/>
<organism evidence="2 3">
    <name type="scientific">Clavibacter michiganensis</name>
    <dbReference type="NCBI Taxonomy" id="28447"/>
    <lineage>
        <taxon>Bacteria</taxon>
        <taxon>Bacillati</taxon>
        <taxon>Actinomycetota</taxon>
        <taxon>Actinomycetes</taxon>
        <taxon>Micrococcales</taxon>
        <taxon>Microbacteriaceae</taxon>
        <taxon>Clavibacter</taxon>
    </lineage>
</organism>
<dbReference type="InterPro" id="IPR043504">
    <property type="entry name" value="Peptidase_S1_PA_chymotrypsin"/>
</dbReference>
<dbReference type="Proteomes" id="UP000195106">
    <property type="component" value="Unassembled WGS sequence"/>
</dbReference>
<dbReference type="EMBL" id="MDHJ01000001">
    <property type="protein sequence ID" value="OUE09467.1"/>
    <property type="molecule type" value="Genomic_DNA"/>
</dbReference>
<protein>
    <submittedName>
        <fullName evidence="2">Uncharacterized protein</fullName>
    </submittedName>
</protein>
<evidence type="ECO:0000313" key="2">
    <source>
        <dbReference type="EMBL" id="OUE09467.1"/>
    </source>
</evidence>
<sequence>MNEGASGGPWFAGDDADAPQYSVSTNRSPDSTRLVSPTWGPAIQAAYRAIEAY</sequence>
<comment type="caution">
    <text evidence="2">The sequence shown here is derived from an EMBL/GenBank/DDBJ whole genome shotgun (WGS) entry which is preliminary data.</text>
</comment>